<dbReference type="HAMAP" id="MF_00361">
    <property type="entry name" value="NAD_kinase"/>
    <property type="match status" value="1"/>
</dbReference>
<protein>
    <recommendedName>
        <fullName evidence="6">NAD kinase</fullName>
        <ecNumber evidence="6">2.7.1.23</ecNumber>
    </recommendedName>
    <alternativeName>
        <fullName evidence="6">ATP-dependent NAD kinase</fullName>
    </alternativeName>
</protein>
<keyword evidence="6" id="KW-0547">Nucleotide-binding</keyword>
<organism evidence="7 8">
    <name type="scientific">Candidatus Bandiella euplotis</name>
    <dbReference type="NCBI Taxonomy" id="1664265"/>
    <lineage>
        <taxon>Bacteria</taxon>
        <taxon>Pseudomonadati</taxon>
        <taxon>Pseudomonadota</taxon>
        <taxon>Alphaproteobacteria</taxon>
        <taxon>Rickettsiales</taxon>
        <taxon>Candidatus Midichloriaceae</taxon>
        <taxon>Candidatus Bandiella</taxon>
    </lineage>
</organism>
<dbReference type="Gene3D" id="3.40.50.10330">
    <property type="entry name" value="Probable inorganic polyphosphate/atp-NAD kinase, domain 1"/>
    <property type="match status" value="1"/>
</dbReference>
<comment type="catalytic activity">
    <reaction evidence="5 6">
        <text>NAD(+) + ATP = ADP + NADP(+) + H(+)</text>
        <dbReference type="Rhea" id="RHEA:18629"/>
        <dbReference type="ChEBI" id="CHEBI:15378"/>
        <dbReference type="ChEBI" id="CHEBI:30616"/>
        <dbReference type="ChEBI" id="CHEBI:57540"/>
        <dbReference type="ChEBI" id="CHEBI:58349"/>
        <dbReference type="ChEBI" id="CHEBI:456216"/>
        <dbReference type="EC" id="2.7.1.23"/>
    </reaction>
</comment>
<accession>A0ABZ0UK44</accession>
<feature type="binding site" evidence="6">
    <location>
        <begin position="51"/>
        <end position="52"/>
    </location>
    <ligand>
        <name>NAD(+)</name>
        <dbReference type="ChEBI" id="CHEBI:57540"/>
    </ligand>
</feature>
<gene>
    <name evidence="6" type="primary">nadK</name>
    <name evidence="7" type="ORF">Bandiella_00606</name>
</gene>
<comment type="cofactor">
    <cofactor evidence="6">
        <name>a divalent metal cation</name>
        <dbReference type="ChEBI" id="CHEBI:60240"/>
    </cofactor>
</comment>
<dbReference type="EMBL" id="CP110820">
    <property type="protein sequence ID" value="WPX96490.1"/>
    <property type="molecule type" value="Genomic_DNA"/>
</dbReference>
<dbReference type="InterPro" id="IPR016064">
    <property type="entry name" value="NAD/diacylglycerol_kinase_sf"/>
</dbReference>
<comment type="similarity">
    <text evidence="6">Belongs to the NAD kinase family.</text>
</comment>
<dbReference type="InterPro" id="IPR002504">
    <property type="entry name" value="NADK"/>
</dbReference>
<evidence type="ECO:0000256" key="2">
    <source>
        <dbReference type="ARBA" id="ARBA00022777"/>
    </source>
</evidence>
<feature type="binding site" evidence="6">
    <location>
        <position position="56"/>
    </location>
    <ligand>
        <name>NAD(+)</name>
        <dbReference type="ChEBI" id="CHEBI:57540"/>
    </ligand>
</feature>
<dbReference type="Pfam" id="PF20143">
    <property type="entry name" value="NAD_kinase_C"/>
    <property type="match status" value="1"/>
</dbReference>
<evidence type="ECO:0000256" key="1">
    <source>
        <dbReference type="ARBA" id="ARBA00022679"/>
    </source>
</evidence>
<dbReference type="PANTHER" id="PTHR20275">
    <property type="entry name" value="NAD KINASE"/>
    <property type="match status" value="1"/>
</dbReference>
<evidence type="ECO:0000256" key="6">
    <source>
        <dbReference type="HAMAP-Rule" id="MF_00361"/>
    </source>
</evidence>
<dbReference type="RefSeq" id="WP_323733273.1">
    <property type="nucleotide sequence ID" value="NZ_CP110820.1"/>
</dbReference>
<feature type="binding site" evidence="6">
    <location>
        <position position="151"/>
    </location>
    <ligand>
        <name>NAD(+)</name>
        <dbReference type="ChEBI" id="CHEBI:57540"/>
    </ligand>
</feature>
<dbReference type="EC" id="2.7.1.23" evidence="6"/>
<evidence type="ECO:0000313" key="7">
    <source>
        <dbReference type="EMBL" id="WPX96490.1"/>
    </source>
</evidence>
<dbReference type="SUPFAM" id="SSF111331">
    <property type="entry name" value="NAD kinase/diacylglycerol kinase-like"/>
    <property type="match status" value="1"/>
</dbReference>
<proteinExistence type="inferred from homology"/>
<dbReference type="GO" id="GO:0016301">
    <property type="term" value="F:kinase activity"/>
    <property type="evidence" value="ECO:0007669"/>
    <property type="project" value="UniProtKB-KW"/>
</dbReference>
<keyword evidence="4 6" id="KW-0520">NAD</keyword>
<dbReference type="InterPro" id="IPR017438">
    <property type="entry name" value="ATP-NAD_kinase_N"/>
</dbReference>
<feature type="binding site" evidence="6">
    <location>
        <begin position="121"/>
        <end position="122"/>
    </location>
    <ligand>
        <name>NAD(+)</name>
        <dbReference type="ChEBI" id="CHEBI:57540"/>
    </ligand>
</feature>
<keyword evidence="3 6" id="KW-0521">NADP</keyword>
<evidence type="ECO:0000256" key="5">
    <source>
        <dbReference type="ARBA" id="ARBA00047925"/>
    </source>
</evidence>
<feature type="active site" description="Proton acceptor" evidence="6">
    <location>
        <position position="51"/>
    </location>
</feature>
<comment type="caution">
    <text evidence="6">Lacks conserved residue(s) required for the propagation of feature annotation.</text>
</comment>
<sequence>MINNLQIGCLYNKESKNAVDAFEKLSKTYNLVELSDANLQMVSAIITLGGDGEMLRALHMSKHTKTPIYGMNRGSLGFLLNKYDPNNLIEKVGTAQIVKLYPLKMIATTNHNETVEAHAFNEVSLLRETNQIAKIKITIDGVLRMNALHADGILLSTPAGSTAYNFAAHGPIIPLNSNLLSLMPISPFRPRRWDGALILRKSRVQLEILEWAKRPVSAVADSKEVRDIKSVEIYLDFSLEKQLLFDKNNSLNERVFKEQFYYDSTA</sequence>
<dbReference type="Pfam" id="PF01513">
    <property type="entry name" value="NAD_kinase"/>
    <property type="match status" value="1"/>
</dbReference>
<keyword evidence="6" id="KW-0067">ATP-binding</keyword>
<feature type="binding site" evidence="6">
    <location>
        <position position="149"/>
    </location>
    <ligand>
        <name>NAD(+)</name>
        <dbReference type="ChEBI" id="CHEBI:57540"/>
    </ligand>
</feature>
<keyword evidence="1 6" id="KW-0808">Transferase</keyword>
<evidence type="ECO:0000256" key="4">
    <source>
        <dbReference type="ARBA" id="ARBA00023027"/>
    </source>
</evidence>
<evidence type="ECO:0000313" key="8">
    <source>
        <dbReference type="Proteomes" id="UP001327219"/>
    </source>
</evidence>
<keyword evidence="8" id="KW-1185">Reference proteome</keyword>
<dbReference type="PANTHER" id="PTHR20275:SF0">
    <property type="entry name" value="NAD KINASE"/>
    <property type="match status" value="1"/>
</dbReference>
<dbReference type="Proteomes" id="UP001327219">
    <property type="component" value="Chromosome"/>
</dbReference>
<dbReference type="NCBIfam" id="NF003406">
    <property type="entry name" value="PRK04761.1"/>
    <property type="match status" value="1"/>
</dbReference>
<keyword evidence="2 6" id="KW-0418">Kinase</keyword>
<comment type="function">
    <text evidence="6">Involved in the regulation of the intracellular balance of NAD and NADP, and is a key enzyme in the biosynthesis of NADP. Catalyzes specifically the phosphorylation on 2'-hydroxyl of the adenosine moiety of NAD to yield NADP.</text>
</comment>
<name>A0ABZ0UK44_9RICK</name>
<feature type="binding site" evidence="6">
    <location>
        <position position="159"/>
    </location>
    <ligand>
        <name>NAD(+)</name>
        <dbReference type="ChEBI" id="CHEBI:57540"/>
    </ligand>
</feature>
<dbReference type="Gene3D" id="2.60.200.30">
    <property type="entry name" value="Probable inorganic polyphosphate/atp-NAD kinase, domain 2"/>
    <property type="match status" value="1"/>
</dbReference>
<dbReference type="InterPro" id="IPR017437">
    <property type="entry name" value="ATP-NAD_kinase_PpnK-typ_C"/>
</dbReference>
<reference evidence="7 8" key="1">
    <citation type="submission" date="2022-11" db="EMBL/GenBank/DDBJ databases">
        <title>Host association and intracellularity evolved multiple times independently in the Rickettsiales.</title>
        <authorList>
            <person name="Castelli M."/>
            <person name="Nardi T."/>
            <person name="Gammuto L."/>
            <person name="Bellinzona G."/>
            <person name="Sabaneyeva E."/>
            <person name="Potekhin A."/>
            <person name="Serra V."/>
            <person name="Petroni G."/>
            <person name="Sassera D."/>
        </authorList>
    </citation>
    <scope>NUCLEOTIDE SEQUENCE [LARGE SCALE GENOMIC DNA]</scope>
    <source>
        <strain evidence="7 8">NDG2</strain>
    </source>
</reference>
<comment type="subcellular location">
    <subcellularLocation>
        <location evidence="6">Cytoplasm</location>
    </subcellularLocation>
</comment>
<keyword evidence="6" id="KW-0963">Cytoplasm</keyword>
<evidence type="ECO:0000256" key="3">
    <source>
        <dbReference type="ARBA" id="ARBA00022857"/>
    </source>
</evidence>